<comment type="caution">
    <text evidence="3">The sequence shown here is derived from an EMBL/GenBank/DDBJ whole genome shotgun (WGS) entry which is preliminary data.</text>
</comment>
<evidence type="ECO:0000313" key="4">
    <source>
        <dbReference type="Proteomes" id="UP001215280"/>
    </source>
</evidence>
<feature type="coiled-coil region" evidence="1">
    <location>
        <begin position="52"/>
        <end position="83"/>
    </location>
</feature>
<gene>
    <name evidence="3" type="ORF">DFH07DRAFT_1062618</name>
</gene>
<keyword evidence="1" id="KW-0175">Coiled coil</keyword>
<reference evidence="3" key="1">
    <citation type="submission" date="2023-03" db="EMBL/GenBank/DDBJ databases">
        <title>Massive genome expansion in bonnet fungi (Mycena s.s.) driven by repeated elements and novel gene families across ecological guilds.</title>
        <authorList>
            <consortium name="Lawrence Berkeley National Laboratory"/>
            <person name="Harder C.B."/>
            <person name="Miyauchi S."/>
            <person name="Viragh M."/>
            <person name="Kuo A."/>
            <person name="Thoen E."/>
            <person name="Andreopoulos B."/>
            <person name="Lu D."/>
            <person name="Skrede I."/>
            <person name="Drula E."/>
            <person name="Henrissat B."/>
            <person name="Morin E."/>
            <person name="Kohler A."/>
            <person name="Barry K."/>
            <person name="LaButti K."/>
            <person name="Morin E."/>
            <person name="Salamov A."/>
            <person name="Lipzen A."/>
            <person name="Mereny Z."/>
            <person name="Hegedus B."/>
            <person name="Baldrian P."/>
            <person name="Stursova M."/>
            <person name="Weitz H."/>
            <person name="Taylor A."/>
            <person name="Grigoriev I.V."/>
            <person name="Nagy L.G."/>
            <person name="Martin F."/>
            <person name="Kauserud H."/>
        </authorList>
    </citation>
    <scope>NUCLEOTIDE SEQUENCE</scope>
    <source>
        <strain evidence="3">CBHHK188m</strain>
    </source>
</reference>
<evidence type="ECO:0000256" key="1">
    <source>
        <dbReference type="SAM" id="Coils"/>
    </source>
</evidence>
<accession>A0AAD7N6L4</accession>
<evidence type="ECO:0000313" key="3">
    <source>
        <dbReference type="EMBL" id="KAJ7747909.1"/>
    </source>
</evidence>
<keyword evidence="4" id="KW-1185">Reference proteome</keyword>
<feature type="region of interest" description="Disordered" evidence="2">
    <location>
        <begin position="1"/>
        <end position="47"/>
    </location>
</feature>
<name>A0AAD7N6L4_9AGAR</name>
<organism evidence="3 4">
    <name type="scientific">Mycena maculata</name>
    <dbReference type="NCBI Taxonomy" id="230809"/>
    <lineage>
        <taxon>Eukaryota</taxon>
        <taxon>Fungi</taxon>
        <taxon>Dikarya</taxon>
        <taxon>Basidiomycota</taxon>
        <taxon>Agaricomycotina</taxon>
        <taxon>Agaricomycetes</taxon>
        <taxon>Agaricomycetidae</taxon>
        <taxon>Agaricales</taxon>
        <taxon>Marasmiineae</taxon>
        <taxon>Mycenaceae</taxon>
        <taxon>Mycena</taxon>
    </lineage>
</organism>
<dbReference type="AlphaFoldDB" id="A0AAD7N6L4"/>
<feature type="compositionally biased region" description="Low complexity" evidence="2">
    <location>
        <begin position="33"/>
        <end position="44"/>
    </location>
</feature>
<sequence>MSHFEQPGATPEMSETGRPAPKKEDSLIKTVGKKYAGGAASKAGEQTEEYVKDNHEELQAAAAQEYDDVKAQAQAKLDEAKQTWSKIFPCC</sequence>
<dbReference type="Proteomes" id="UP001215280">
    <property type="component" value="Unassembled WGS sequence"/>
</dbReference>
<evidence type="ECO:0000256" key="2">
    <source>
        <dbReference type="SAM" id="MobiDB-lite"/>
    </source>
</evidence>
<proteinExistence type="predicted"/>
<dbReference type="EMBL" id="JARJLG010000092">
    <property type="protein sequence ID" value="KAJ7747909.1"/>
    <property type="molecule type" value="Genomic_DNA"/>
</dbReference>
<protein>
    <submittedName>
        <fullName evidence="3">Uncharacterized protein</fullName>
    </submittedName>
</protein>